<dbReference type="InterPro" id="IPR011992">
    <property type="entry name" value="EF-hand-dom_pair"/>
</dbReference>
<dbReference type="CDD" id="cd21217">
    <property type="entry name" value="CH_PLS_FIM_rpt1"/>
    <property type="match status" value="1"/>
</dbReference>
<dbReference type="InterPro" id="IPR001715">
    <property type="entry name" value="CH_dom"/>
</dbReference>
<keyword evidence="4" id="KW-0106">Calcium</keyword>
<keyword evidence="5" id="KW-0009">Actin-binding</keyword>
<dbReference type="SMART" id="SM00054">
    <property type="entry name" value="EFh"/>
    <property type="match status" value="2"/>
</dbReference>
<dbReference type="SUPFAM" id="SSF47576">
    <property type="entry name" value="Calponin-homology domain, CH-domain"/>
    <property type="match status" value="1"/>
</dbReference>
<dbReference type="GO" id="GO:0005737">
    <property type="term" value="C:cytoplasm"/>
    <property type="evidence" value="ECO:0007669"/>
    <property type="project" value="TreeGrafter"/>
</dbReference>
<dbReference type="CDD" id="cd21220">
    <property type="entry name" value="CH_PLS_FIM_rpt4"/>
    <property type="match status" value="1"/>
</dbReference>
<evidence type="ECO:0000256" key="3">
    <source>
        <dbReference type="ARBA" id="ARBA00022737"/>
    </source>
</evidence>
<dbReference type="GO" id="GO:0051015">
    <property type="term" value="F:actin filament binding"/>
    <property type="evidence" value="ECO:0007669"/>
    <property type="project" value="InterPro"/>
</dbReference>
<dbReference type="Gene3D" id="1.10.238.10">
    <property type="entry name" value="EF-hand"/>
    <property type="match status" value="1"/>
</dbReference>
<name>A0A0H5QH48_9EUKA</name>
<dbReference type="Pfam" id="PF13499">
    <property type="entry name" value="EF-hand_7"/>
    <property type="match status" value="1"/>
</dbReference>
<feature type="domain" description="Calponin-homology (CH)" evidence="6">
    <location>
        <begin position="418"/>
        <end position="524"/>
    </location>
</feature>
<keyword evidence="3" id="KW-0677">Repeat</keyword>
<dbReference type="GO" id="GO:0005884">
    <property type="term" value="C:actin filament"/>
    <property type="evidence" value="ECO:0007669"/>
    <property type="project" value="TreeGrafter"/>
</dbReference>
<evidence type="ECO:0000259" key="7">
    <source>
        <dbReference type="PROSITE" id="PS50222"/>
    </source>
</evidence>
<dbReference type="InterPro" id="IPR036872">
    <property type="entry name" value="CH_dom_sf"/>
</dbReference>
<dbReference type="PANTHER" id="PTHR19961:SF18">
    <property type="entry name" value="FI19014P1"/>
    <property type="match status" value="1"/>
</dbReference>
<feature type="domain" description="EF-hand" evidence="7">
    <location>
        <begin position="73"/>
        <end position="108"/>
    </location>
</feature>
<feature type="domain" description="Calponin-homology (CH)" evidence="6">
    <location>
        <begin position="141"/>
        <end position="263"/>
    </location>
</feature>
<dbReference type="PROSITE" id="PS00020">
    <property type="entry name" value="ACTININ_2"/>
    <property type="match status" value="1"/>
</dbReference>
<dbReference type="PROSITE" id="PS50222">
    <property type="entry name" value="EF_HAND_2"/>
    <property type="match status" value="2"/>
</dbReference>
<dbReference type="AlphaFoldDB" id="A0A0H5QH48"/>
<dbReference type="InterPro" id="IPR001589">
    <property type="entry name" value="Actinin_actin-bd_CS"/>
</dbReference>
<dbReference type="FunFam" id="1.10.238.10:FF:000178">
    <property type="entry name" value="Calmodulin-2 A"/>
    <property type="match status" value="1"/>
</dbReference>
<accession>A0A0H5QH48</accession>
<reference evidence="8" key="1">
    <citation type="submission" date="2015-04" db="EMBL/GenBank/DDBJ databases">
        <title>The genome sequence of the plant pathogenic Rhizarian Plasmodiophora brassicae reveals insights in its biotrophic life cycle and the origin of chitin synthesis.</title>
        <authorList>
            <person name="Schwelm A."/>
            <person name="Fogelqvist J."/>
            <person name="Knaust A."/>
            <person name="Julke S."/>
            <person name="Lilja T."/>
            <person name="Dhandapani V."/>
            <person name="Bonilla-Rosso G."/>
            <person name="Karlsson M."/>
            <person name="Shevchenko A."/>
            <person name="Choi S.R."/>
            <person name="Kim H.G."/>
            <person name="Park J.Y."/>
            <person name="Lim Y.P."/>
            <person name="Ludwig-Muller J."/>
            <person name="Dixelius C."/>
        </authorList>
    </citation>
    <scope>NUCLEOTIDE SEQUENCE</scope>
    <source>
        <tissue evidence="8">Potato root galls</tissue>
    </source>
</reference>
<evidence type="ECO:0000256" key="1">
    <source>
        <dbReference type="ARBA" id="ARBA00005253"/>
    </source>
</evidence>
<dbReference type="GO" id="GO:0051017">
    <property type="term" value="P:actin filament bundle assembly"/>
    <property type="evidence" value="ECO:0007669"/>
    <property type="project" value="InterPro"/>
</dbReference>
<dbReference type="GO" id="GO:0005509">
    <property type="term" value="F:calcium ion binding"/>
    <property type="evidence" value="ECO:0007669"/>
    <property type="project" value="InterPro"/>
</dbReference>
<evidence type="ECO:0000256" key="2">
    <source>
        <dbReference type="ARBA" id="ARBA00022723"/>
    </source>
</evidence>
<sequence length="649" mass="72541">QPFSGSQATATLELMVLYPSKQSYNGMTRMAVSFSPADLQQFQNEFSSFDTNGDGTIDVRELEEILRNLNEFKDSAQLKTLIAEVDTDRSGSIEFNEFLAVISSIRTGKTSGAANFAKVYEKQKELIQVHGNSGGVHSFSQEEMSAFSIHINQVLADDPDLKYLLPIDTNDQDLAKKVHDGVLLSKFINKAVKDTIDVRALNLQKAGKPLSLFQVNENLNLVIASAKAIGVQTINLGASELVSGEKHPHLVLGLVWQLVKLQLLNTINLKNHPELVRLLEEGEELADLLRLPPDQLLVRWFNYHLKNAGHSKRISNFAGDVKDSEAYTVLLNQIAPNRCDKSAMEEKDLTKRADKVLRNAEKLDIHAFIQARDIVKGNARLNLAFTASIFNTCPGLDPLTEEEALELAGIMDDDFGDSREERAFRMWINTLALHEVYVNGLYDDCKDGLVLLKVIDHIEPGIVDWNKVEKKPNNKFKRISNANYVVVLGKQLKFSLVGIGGTDIVDGNKKLVLALTWQLMRRHIIKFLTELGGGVVMSDEKIIQWANDKVSNANRSSRMSSFKDASLKSSEFFFDLLFSVENRIINWELVTPAQTKDDQLLNARYAISVARKLGSIIFLLPEDIVEVKDKMIMTFVAAIMAASLNPLKK</sequence>
<dbReference type="GO" id="GO:0032432">
    <property type="term" value="C:actin filament bundle"/>
    <property type="evidence" value="ECO:0007669"/>
    <property type="project" value="TreeGrafter"/>
</dbReference>
<feature type="domain" description="Calponin-homology (CH)" evidence="6">
    <location>
        <begin position="536"/>
        <end position="644"/>
    </location>
</feature>
<dbReference type="GO" id="GO:0051639">
    <property type="term" value="P:actin filament network formation"/>
    <property type="evidence" value="ECO:0007669"/>
    <property type="project" value="TreeGrafter"/>
</dbReference>
<dbReference type="InterPro" id="IPR002048">
    <property type="entry name" value="EF_hand_dom"/>
</dbReference>
<dbReference type="EMBL" id="HACM01000530">
    <property type="protein sequence ID" value="CRZ00972.1"/>
    <property type="molecule type" value="Transcribed_RNA"/>
</dbReference>
<organism evidence="8">
    <name type="scientific">Spongospora subterranea</name>
    <dbReference type="NCBI Taxonomy" id="70186"/>
    <lineage>
        <taxon>Eukaryota</taxon>
        <taxon>Sar</taxon>
        <taxon>Rhizaria</taxon>
        <taxon>Endomyxa</taxon>
        <taxon>Phytomyxea</taxon>
        <taxon>Plasmodiophorida</taxon>
        <taxon>Plasmodiophoridae</taxon>
        <taxon>Spongospora</taxon>
    </lineage>
</organism>
<evidence type="ECO:0008006" key="9">
    <source>
        <dbReference type="Google" id="ProtNLM"/>
    </source>
</evidence>
<dbReference type="CDD" id="cd00051">
    <property type="entry name" value="EFh"/>
    <property type="match status" value="1"/>
</dbReference>
<feature type="domain" description="Calponin-homology (CH)" evidence="6">
    <location>
        <begin position="291"/>
        <end position="394"/>
    </location>
</feature>
<protein>
    <recommendedName>
        <fullName evidence="9">Calmodulin</fullName>
    </recommendedName>
</protein>
<dbReference type="InterPro" id="IPR039959">
    <property type="entry name" value="Fimbrin/Plastin"/>
</dbReference>
<dbReference type="Pfam" id="PF00307">
    <property type="entry name" value="CH"/>
    <property type="match status" value="4"/>
</dbReference>
<dbReference type="PROSITE" id="PS00018">
    <property type="entry name" value="EF_HAND_1"/>
    <property type="match status" value="2"/>
</dbReference>
<dbReference type="Gene3D" id="1.10.418.10">
    <property type="entry name" value="Calponin-like domain"/>
    <property type="match status" value="4"/>
</dbReference>
<comment type="similarity">
    <text evidence="1">Belongs to the centrin family.</text>
</comment>
<dbReference type="CDD" id="cd21219">
    <property type="entry name" value="CH_PLS_FIM_rpt3"/>
    <property type="match status" value="1"/>
</dbReference>
<keyword evidence="2" id="KW-0479">Metal-binding</keyword>
<feature type="domain" description="EF-hand" evidence="7">
    <location>
        <begin position="37"/>
        <end position="72"/>
    </location>
</feature>
<dbReference type="SMART" id="SM00033">
    <property type="entry name" value="CH"/>
    <property type="match status" value="4"/>
</dbReference>
<evidence type="ECO:0000259" key="6">
    <source>
        <dbReference type="PROSITE" id="PS50021"/>
    </source>
</evidence>
<dbReference type="InterPro" id="IPR018247">
    <property type="entry name" value="EF_Hand_1_Ca_BS"/>
</dbReference>
<dbReference type="FunFam" id="1.10.418.10:FF:000010">
    <property type="entry name" value="Plastin-3 isoform 1"/>
    <property type="match status" value="1"/>
</dbReference>
<proteinExistence type="inferred from homology"/>
<dbReference type="FunFam" id="1.10.418.10:FF:000042">
    <property type="entry name" value="Fimbrin, putative"/>
    <property type="match status" value="1"/>
</dbReference>
<dbReference type="SUPFAM" id="SSF47473">
    <property type="entry name" value="EF-hand"/>
    <property type="match status" value="1"/>
</dbReference>
<evidence type="ECO:0000313" key="8">
    <source>
        <dbReference type="EMBL" id="CRZ00972.1"/>
    </source>
</evidence>
<evidence type="ECO:0000256" key="4">
    <source>
        <dbReference type="ARBA" id="ARBA00022837"/>
    </source>
</evidence>
<feature type="non-terminal residue" evidence="8">
    <location>
        <position position="1"/>
    </location>
</feature>
<evidence type="ECO:0000256" key="5">
    <source>
        <dbReference type="ARBA" id="ARBA00023203"/>
    </source>
</evidence>
<dbReference type="PANTHER" id="PTHR19961">
    <property type="entry name" value="FIMBRIN/PLASTIN"/>
    <property type="match status" value="1"/>
</dbReference>
<dbReference type="PROSITE" id="PS50021">
    <property type="entry name" value="CH"/>
    <property type="match status" value="4"/>
</dbReference>